<gene>
    <name evidence="2" type="ORF">B0T26DRAFT_724965</name>
</gene>
<feature type="compositionally biased region" description="Polar residues" evidence="1">
    <location>
        <begin position="125"/>
        <end position="140"/>
    </location>
</feature>
<organism evidence="2 3">
    <name type="scientific">Lasiosphaeria miniovina</name>
    <dbReference type="NCBI Taxonomy" id="1954250"/>
    <lineage>
        <taxon>Eukaryota</taxon>
        <taxon>Fungi</taxon>
        <taxon>Dikarya</taxon>
        <taxon>Ascomycota</taxon>
        <taxon>Pezizomycotina</taxon>
        <taxon>Sordariomycetes</taxon>
        <taxon>Sordariomycetidae</taxon>
        <taxon>Sordariales</taxon>
        <taxon>Lasiosphaeriaceae</taxon>
        <taxon>Lasiosphaeria</taxon>
    </lineage>
</organism>
<dbReference type="AlphaFoldDB" id="A0AA40DM63"/>
<sequence length="215" mass="23371">MAVLKSILKRSGIPKSPKVLDSRRRALRTTVKFDIPMPPKGTKRSRAPTLDDHAVTALPRKGRAKKPPAKAVDALKQTKAKPAPKKRTARGAKKPTDAATMPLTMPRQLTKTSQLFAQKEKRKSSSSSATEPELRTTSCTPAPAPSLASKGGEVFLYGLLGRGVKELLVVDTDTPSARLLLDKQVHPFHVGVSLRPLPNMFSKDGRPRDSFLPCP</sequence>
<evidence type="ECO:0000313" key="2">
    <source>
        <dbReference type="EMBL" id="KAK0705922.1"/>
    </source>
</evidence>
<comment type="caution">
    <text evidence="2">The sequence shown here is derived from an EMBL/GenBank/DDBJ whole genome shotgun (WGS) entry which is preliminary data.</text>
</comment>
<dbReference type="GeneID" id="85325990"/>
<evidence type="ECO:0000256" key="1">
    <source>
        <dbReference type="SAM" id="MobiDB-lite"/>
    </source>
</evidence>
<dbReference type="Proteomes" id="UP001172101">
    <property type="component" value="Unassembled WGS sequence"/>
</dbReference>
<name>A0AA40DM63_9PEZI</name>
<dbReference type="EMBL" id="JAUIRO010000007">
    <property type="protein sequence ID" value="KAK0705922.1"/>
    <property type="molecule type" value="Genomic_DNA"/>
</dbReference>
<reference evidence="2" key="1">
    <citation type="submission" date="2023-06" db="EMBL/GenBank/DDBJ databases">
        <title>Genome-scale phylogeny and comparative genomics of the fungal order Sordariales.</title>
        <authorList>
            <consortium name="Lawrence Berkeley National Laboratory"/>
            <person name="Hensen N."/>
            <person name="Bonometti L."/>
            <person name="Westerberg I."/>
            <person name="Brannstrom I.O."/>
            <person name="Guillou S."/>
            <person name="Cros-Aarteil S."/>
            <person name="Calhoun S."/>
            <person name="Haridas S."/>
            <person name="Kuo A."/>
            <person name="Mondo S."/>
            <person name="Pangilinan J."/>
            <person name="Riley R."/>
            <person name="LaButti K."/>
            <person name="Andreopoulos B."/>
            <person name="Lipzen A."/>
            <person name="Chen C."/>
            <person name="Yanf M."/>
            <person name="Daum C."/>
            <person name="Ng V."/>
            <person name="Clum A."/>
            <person name="Steindorff A."/>
            <person name="Ohm R."/>
            <person name="Martin F."/>
            <person name="Silar P."/>
            <person name="Natvig D."/>
            <person name="Lalanne C."/>
            <person name="Gautier V."/>
            <person name="Ament-velasquez S.L."/>
            <person name="Kruys A."/>
            <person name="Hutchinson M.I."/>
            <person name="Powell A.J."/>
            <person name="Barry K."/>
            <person name="Miller A.N."/>
            <person name="Grigoriev I.V."/>
            <person name="Debuchy R."/>
            <person name="Gladieux P."/>
            <person name="Thoren M.H."/>
            <person name="Johannesson H."/>
        </authorList>
    </citation>
    <scope>NUCLEOTIDE SEQUENCE</scope>
    <source>
        <strain evidence="2">SMH2392-1A</strain>
    </source>
</reference>
<evidence type="ECO:0000313" key="3">
    <source>
        <dbReference type="Proteomes" id="UP001172101"/>
    </source>
</evidence>
<protein>
    <submittedName>
        <fullName evidence="2">Uncharacterized protein</fullName>
    </submittedName>
</protein>
<accession>A0AA40DM63</accession>
<feature type="region of interest" description="Disordered" evidence="1">
    <location>
        <begin position="1"/>
        <end position="145"/>
    </location>
</feature>
<dbReference type="RefSeq" id="XP_060291016.1">
    <property type="nucleotide sequence ID" value="XM_060442720.1"/>
</dbReference>
<keyword evidence="3" id="KW-1185">Reference proteome</keyword>
<proteinExistence type="predicted"/>
<feature type="compositionally biased region" description="Basic residues" evidence="1">
    <location>
        <begin position="78"/>
        <end position="93"/>
    </location>
</feature>
<feature type="compositionally biased region" description="Polar residues" evidence="1">
    <location>
        <begin position="107"/>
        <end position="116"/>
    </location>
</feature>